<accession>A0A836BQ69</accession>
<feature type="compositionally biased region" description="Acidic residues" evidence="1">
    <location>
        <begin position="38"/>
        <end position="51"/>
    </location>
</feature>
<evidence type="ECO:0000313" key="3">
    <source>
        <dbReference type="Proteomes" id="UP000612055"/>
    </source>
</evidence>
<feature type="compositionally biased region" description="Low complexity" evidence="1">
    <location>
        <begin position="142"/>
        <end position="166"/>
    </location>
</feature>
<feature type="region of interest" description="Disordered" evidence="1">
    <location>
        <begin position="225"/>
        <end position="302"/>
    </location>
</feature>
<keyword evidence="3" id="KW-1185">Reference proteome</keyword>
<proteinExistence type="predicted"/>
<sequence length="786" mass="78831">MVATRGKRKAEAAATSTQPHLDGDDTMEDNESARIGDDTDYDGDAGDGETEDPVRTVGDSRPAPASPDRDADTDAAAVDSGDNGAAGTGTTPHGGADFPGRREPANRLHDKTPPPAPALDAAPSTPREASSLGVAGSGATGAGEPATPASTTAVSARSASATGTGTLLDSGTYSTPSPPLPEVDPQVRRLLLALEVEGLPAAARQALIDSLASASRVGIPGAVTVPRLARPGDDGASTSGAPAAPGPGLAPPDTAGAAAAPPPPAAAGGGGTGPAPPPPPPPLPPSAAPPAAGVPPGPAPTAAAHAALAPAAPAAVAAADAAAGRSFADPGAVLRAPPPRGRSIIMNFMYTASSDATRPLAALRRLPAPNGANPDEIRALVGHEVEQRAIDNPDGRLLSNRPVAVVISAALMDAGAVPEHLGSAGGSLLHLTNVVRIEQPDASCALLLRDFGGSPCSVYRASVATVATILHDERPVYTLPALVGPAAVLRRPELVLRPVKLHPVEAWSGLDKQRRSLLMLPAAVERRSSGPVRTVCHALVLGASTQSERAVGGLERVAYALVHLIVGKETYPAPAGVLRLLDHAVANGRLVVATGGILSRSGGARNTDPSSLWAIGVALSLLHDGTAAARALAEDARTHLAENSIRLRPPPHAYTERLRLADNALPAGLGAVAQNARLRFLEEPGFRGEGPDTAPVLPLYFAAGGMRAVAAIVDPAAFTDPQPLAAPFGDIADALAAGDSDLMAMLCSNVNANLTADLSFTVHDGDLVVTAISALALAPAPGNNAA</sequence>
<name>A0A836BQ69_9CHLO</name>
<dbReference type="Proteomes" id="UP000612055">
    <property type="component" value="Unassembled WGS sequence"/>
</dbReference>
<evidence type="ECO:0000256" key="1">
    <source>
        <dbReference type="SAM" id="MobiDB-lite"/>
    </source>
</evidence>
<feature type="region of interest" description="Disordered" evidence="1">
    <location>
        <begin position="1"/>
        <end position="183"/>
    </location>
</feature>
<evidence type="ECO:0000313" key="2">
    <source>
        <dbReference type="EMBL" id="KAG2483298.1"/>
    </source>
</evidence>
<dbReference type="EMBL" id="JAEHOE010000182">
    <property type="protein sequence ID" value="KAG2483298.1"/>
    <property type="molecule type" value="Genomic_DNA"/>
</dbReference>
<feature type="compositionally biased region" description="Basic and acidic residues" evidence="1">
    <location>
        <begin position="99"/>
        <end position="112"/>
    </location>
</feature>
<organism evidence="2 3">
    <name type="scientific">Edaphochlamys debaryana</name>
    <dbReference type="NCBI Taxonomy" id="47281"/>
    <lineage>
        <taxon>Eukaryota</taxon>
        <taxon>Viridiplantae</taxon>
        <taxon>Chlorophyta</taxon>
        <taxon>core chlorophytes</taxon>
        <taxon>Chlorophyceae</taxon>
        <taxon>CS clade</taxon>
        <taxon>Chlamydomonadales</taxon>
        <taxon>Chlamydomonadales incertae sedis</taxon>
        <taxon>Edaphochlamys</taxon>
    </lineage>
</organism>
<gene>
    <name evidence="2" type="ORF">HYH03_017845</name>
</gene>
<dbReference type="AlphaFoldDB" id="A0A836BQ69"/>
<feature type="compositionally biased region" description="Low complexity" evidence="1">
    <location>
        <begin position="234"/>
        <end position="243"/>
    </location>
</feature>
<reference evidence="2" key="1">
    <citation type="journal article" date="2020" name="bioRxiv">
        <title>Comparative genomics of Chlamydomonas.</title>
        <authorList>
            <person name="Craig R.J."/>
            <person name="Hasan A.R."/>
            <person name="Ness R.W."/>
            <person name="Keightley P.D."/>
        </authorList>
    </citation>
    <scope>NUCLEOTIDE SEQUENCE</scope>
    <source>
        <strain evidence="2">CCAP 11/70</strain>
    </source>
</reference>
<protein>
    <submittedName>
        <fullName evidence="2">Uncharacterized protein</fullName>
    </submittedName>
</protein>
<feature type="compositionally biased region" description="Pro residues" evidence="1">
    <location>
        <begin position="274"/>
        <end position="299"/>
    </location>
</feature>
<comment type="caution">
    <text evidence="2">The sequence shown here is derived from an EMBL/GenBank/DDBJ whole genome shotgun (WGS) entry which is preliminary data.</text>
</comment>